<dbReference type="Gene3D" id="1.20.58.220">
    <property type="entry name" value="Phosphate transport system protein phou homolog 2, domain 2"/>
    <property type="match status" value="1"/>
</dbReference>
<dbReference type="AlphaFoldDB" id="A0A380ECZ8"/>
<sequence length="65" mass="7219">MNINYAKGHIKRLNRGECTTKGGLLYIDMIGVLERIGYHSRNVSEALVGLNDDVPTDEEIATTEI</sequence>
<accession>A0A380ECZ8</accession>
<dbReference type="Proteomes" id="UP000254116">
    <property type="component" value="Unassembled WGS sequence"/>
</dbReference>
<name>A0A380ECZ8_STAAU</name>
<evidence type="ECO:0000313" key="1">
    <source>
        <dbReference type="EMBL" id="SUL30515.1"/>
    </source>
</evidence>
<evidence type="ECO:0000313" key="2">
    <source>
        <dbReference type="Proteomes" id="UP000254116"/>
    </source>
</evidence>
<reference evidence="1 2" key="1">
    <citation type="submission" date="2018-06" db="EMBL/GenBank/DDBJ databases">
        <authorList>
            <consortium name="Pathogen Informatics"/>
            <person name="Doyle S."/>
        </authorList>
    </citation>
    <scope>NUCLEOTIDE SEQUENCE [LARGE SCALE GENOMIC DNA]</scope>
    <source>
        <strain evidence="1 2">NCTC10702</strain>
    </source>
</reference>
<proteinExistence type="predicted"/>
<gene>
    <name evidence="1" type="ORF">NCTC10702_00244</name>
</gene>
<dbReference type="EMBL" id="UHBY01000003">
    <property type="protein sequence ID" value="SUL30515.1"/>
    <property type="molecule type" value="Genomic_DNA"/>
</dbReference>
<dbReference type="InterPro" id="IPR038078">
    <property type="entry name" value="PhoU-like_sf"/>
</dbReference>
<organism evidence="1 2">
    <name type="scientific">Staphylococcus aureus</name>
    <dbReference type="NCBI Taxonomy" id="1280"/>
    <lineage>
        <taxon>Bacteria</taxon>
        <taxon>Bacillati</taxon>
        <taxon>Bacillota</taxon>
        <taxon>Bacilli</taxon>
        <taxon>Bacillales</taxon>
        <taxon>Staphylococcaceae</taxon>
        <taxon>Staphylococcus</taxon>
    </lineage>
</organism>
<dbReference type="SUPFAM" id="SSF109755">
    <property type="entry name" value="PhoU-like"/>
    <property type="match status" value="1"/>
</dbReference>
<protein>
    <submittedName>
        <fullName evidence="1">Na/Pi cotransporter II-related protein</fullName>
    </submittedName>
</protein>